<protein>
    <submittedName>
        <fullName evidence="2">Glycerophosphodiester phosphodiesterase</fullName>
    </submittedName>
</protein>
<comment type="caution">
    <text evidence="2">The sequence shown here is derived from an EMBL/GenBank/DDBJ whole genome shotgun (WGS) entry which is preliminary data.</text>
</comment>
<dbReference type="Pfam" id="PF13449">
    <property type="entry name" value="Phytase-like"/>
    <property type="match status" value="1"/>
</dbReference>
<evidence type="ECO:0000313" key="2">
    <source>
        <dbReference type="EMBL" id="RQD87220.1"/>
    </source>
</evidence>
<evidence type="ECO:0000259" key="1">
    <source>
        <dbReference type="Pfam" id="PF13449"/>
    </source>
</evidence>
<dbReference type="PANTHER" id="PTHR37957:SF1">
    <property type="entry name" value="PHYTASE-LIKE DOMAIN-CONTAINING PROTEIN"/>
    <property type="match status" value="1"/>
</dbReference>
<organism evidence="2 3">
    <name type="scientific">Campylobacter hepaticus</name>
    <dbReference type="NCBI Taxonomy" id="1813019"/>
    <lineage>
        <taxon>Bacteria</taxon>
        <taxon>Pseudomonadati</taxon>
        <taxon>Campylobacterota</taxon>
        <taxon>Epsilonproteobacteria</taxon>
        <taxon>Campylobacterales</taxon>
        <taxon>Campylobacteraceae</taxon>
        <taxon>Campylobacter</taxon>
    </lineage>
</organism>
<evidence type="ECO:0000313" key="3">
    <source>
        <dbReference type="Proteomes" id="UP000286095"/>
    </source>
</evidence>
<feature type="domain" description="Phytase-like" evidence="1">
    <location>
        <begin position="82"/>
        <end position="412"/>
    </location>
</feature>
<gene>
    <name evidence="2" type="ORF">DZD40_05155</name>
</gene>
<proteinExistence type="predicted"/>
<dbReference type="Proteomes" id="UP000286095">
    <property type="component" value="Unassembled WGS sequence"/>
</dbReference>
<dbReference type="EMBL" id="QURW01000011">
    <property type="protein sequence ID" value="RQD87220.1"/>
    <property type="molecule type" value="Genomic_DNA"/>
</dbReference>
<sequence length="440" mass="51314">MKKVILISAMFYNILFGVEKYQANLAGHIVIDSKTMVEIPNDAPEFFKTYGKFSNFTREEKIGTFKSKGNRETDFYLPFKNQPIQGHSGIKYIPNEGVYWVLSDNGLGKKHNSYDAMLYVHKFKFDFENSKYELLKTVFFKDGDKKYPYPISSETSKERYLSGADFDLESIQIINEEFYIGDEFGPYLLHFDKNGNLKEVFDVYVEGKKLISPDNPSLKLNDKPNGENPKFNVKRSKGFEAMASSKDYSKLYLLLEGSIYDNNVYENEKGREFLRIIEFDLKAKKFTGKNYKYFLENNNHSIGDFNMIDDKYGIIIERDQKEGISNKACKENNIKNCFNKIAEFKRIYKVELDDKNHEARKISYIDLLDIKDKNKISKKPLVNDKFVFPFETIEGVDIVDNAHIVVENDNNFPYSSSREPNKTDDNEFILLEVKDFLRSK</sequence>
<dbReference type="RefSeq" id="WP_124134092.1">
    <property type="nucleotide sequence ID" value="NZ_QURW01000011.1"/>
</dbReference>
<name>A0A424Z061_9BACT</name>
<dbReference type="AlphaFoldDB" id="A0A424Z061"/>
<dbReference type="PANTHER" id="PTHR37957">
    <property type="entry name" value="BLR7070 PROTEIN"/>
    <property type="match status" value="1"/>
</dbReference>
<accession>A0A424Z061</accession>
<reference evidence="2 3" key="1">
    <citation type="submission" date="2018-08" db="EMBL/GenBank/DDBJ databases">
        <title>Survival mechanisms of Campylobacter hepaticus identified by genomic analysis and comparative transcriptomic analysis of in vivo and in vitro derived bacteria.</title>
        <authorList>
            <person name="Van T.T.H."/>
            <person name="Moore R.J."/>
        </authorList>
    </citation>
    <scope>NUCLEOTIDE SEQUENCE [LARGE SCALE GENOMIC DNA]</scope>
    <source>
        <strain evidence="2 3">54L</strain>
    </source>
</reference>
<dbReference type="InterPro" id="IPR027372">
    <property type="entry name" value="Phytase-like_dom"/>
</dbReference>